<sequence length="163" mass="18517">MNIRHVRKEDLNQLVRLENTGFTPEEAATEKAFINRTKTIPDTFIIAEENQEIVGYVNGPVIPVPFITDDLFNTTVPNPERGGHQSILGIVVNPKYQGRGIASLLLRQLEKQAQKKERLTVTLTCRKELIPFYEKNGYANQGIADSVHAGIQWFNMNKRLQTK</sequence>
<dbReference type="PROSITE" id="PS51186">
    <property type="entry name" value="GNAT"/>
    <property type="match status" value="1"/>
</dbReference>
<accession>V6IVV0</accession>
<dbReference type="PANTHER" id="PTHR10908">
    <property type="entry name" value="SEROTONIN N-ACETYLTRANSFERASE"/>
    <property type="match status" value="1"/>
</dbReference>
<dbReference type="PATRIC" id="fig|1395513.3.peg.2455"/>
<keyword evidence="5" id="KW-1185">Reference proteome</keyword>
<protein>
    <submittedName>
        <fullName evidence="4">GNAT family acetyltransferase</fullName>
    </submittedName>
</protein>
<comment type="caution">
    <text evidence="4">The sequence shown here is derived from an EMBL/GenBank/DDBJ whole genome shotgun (WGS) entry which is preliminary data.</text>
</comment>
<evidence type="ECO:0000259" key="3">
    <source>
        <dbReference type="PROSITE" id="PS51186"/>
    </source>
</evidence>
<dbReference type="OrthoDB" id="9800962at2"/>
<keyword evidence="1 4" id="KW-0808">Transferase</keyword>
<dbReference type="InterPro" id="IPR016181">
    <property type="entry name" value="Acyl_CoA_acyltransferase"/>
</dbReference>
<dbReference type="AlphaFoldDB" id="V6IVV0"/>
<name>V6IVV0_9BACL</name>
<dbReference type="Proteomes" id="UP000018296">
    <property type="component" value="Unassembled WGS sequence"/>
</dbReference>
<dbReference type="InterPro" id="IPR000182">
    <property type="entry name" value="GNAT_dom"/>
</dbReference>
<dbReference type="eggNOG" id="COG0456">
    <property type="taxonomic scope" value="Bacteria"/>
</dbReference>
<reference evidence="4 5" key="1">
    <citation type="journal article" date="2013" name="Genome Announc.">
        <title>Genome Sequence of Sporolactobacillus laevolacticus DSM442, an Efficient Polymer-Grade D-Lactate Producer from Agricultural Waste Cottonseed as a Nitrogen Source.</title>
        <authorList>
            <person name="Wang H."/>
            <person name="Wang L."/>
            <person name="Ju J."/>
            <person name="Yu B."/>
            <person name="Ma Y."/>
        </authorList>
    </citation>
    <scope>NUCLEOTIDE SEQUENCE [LARGE SCALE GENOMIC DNA]</scope>
    <source>
        <strain evidence="4 5">DSM 442</strain>
    </source>
</reference>
<dbReference type="EMBL" id="AWTC01000012">
    <property type="protein sequence ID" value="EST11322.1"/>
    <property type="molecule type" value="Genomic_DNA"/>
</dbReference>
<evidence type="ECO:0000256" key="2">
    <source>
        <dbReference type="ARBA" id="ARBA00023315"/>
    </source>
</evidence>
<dbReference type="STRING" id="1395513.P343_12105"/>
<evidence type="ECO:0000313" key="4">
    <source>
        <dbReference type="EMBL" id="EST11322.1"/>
    </source>
</evidence>
<feature type="domain" description="N-acetyltransferase" evidence="3">
    <location>
        <begin position="1"/>
        <end position="161"/>
    </location>
</feature>
<dbReference type="RefSeq" id="WP_023510664.1">
    <property type="nucleotide sequence ID" value="NZ_AWTC01000012.1"/>
</dbReference>
<dbReference type="GO" id="GO:0008080">
    <property type="term" value="F:N-acetyltransferase activity"/>
    <property type="evidence" value="ECO:0007669"/>
    <property type="project" value="UniProtKB-ARBA"/>
</dbReference>
<evidence type="ECO:0000256" key="1">
    <source>
        <dbReference type="ARBA" id="ARBA00022679"/>
    </source>
</evidence>
<dbReference type="Gene3D" id="3.40.630.30">
    <property type="match status" value="1"/>
</dbReference>
<gene>
    <name evidence="4" type="ORF">P343_12105</name>
</gene>
<dbReference type="CDD" id="cd04301">
    <property type="entry name" value="NAT_SF"/>
    <property type="match status" value="1"/>
</dbReference>
<proteinExistence type="predicted"/>
<keyword evidence="2" id="KW-0012">Acyltransferase</keyword>
<dbReference type="PANTHER" id="PTHR10908:SF0">
    <property type="entry name" value="SEROTONIN N-ACETYLTRANSFERASE"/>
    <property type="match status" value="1"/>
</dbReference>
<organism evidence="4 5">
    <name type="scientific">Sporolactobacillus laevolacticus DSM 442</name>
    <dbReference type="NCBI Taxonomy" id="1395513"/>
    <lineage>
        <taxon>Bacteria</taxon>
        <taxon>Bacillati</taxon>
        <taxon>Bacillota</taxon>
        <taxon>Bacilli</taxon>
        <taxon>Bacillales</taxon>
        <taxon>Sporolactobacillaceae</taxon>
        <taxon>Sporolactobacillus</taxon>
    </lineage>
</organism>
<dbReference type="Pfam" id="PF00583">
    <property type="entry name" value="Acetyltransf_1"/>
    <property type="match status" value="1"/>
</dbReference>
<evidence type="ECO:0000313" key="5">
    <source>
        <dbReference type="Proteomes" id="UP000018296"/>
    </source>
</evidence>
<dbReference type="SUPFAM" id="SSF55729">
    <property type="entry name" value="Acyl-CoA N-acyltransferases (Nat)"/>
    <property type="match status" value="1"/>
</dbReference>
<dbReference type="InterPro" id="IPR051635">
    <property type="entry name" value="SNAT-like"/>
</dbReference>